<protein>
    <submittedName>
        <fullName evidence="1">Uncharacterized protein</fullName>
    </submittedName>
</protein>
<evidence type="ECO:0000313" key="1">
    <source>
        <dbReference type="EMBL" id="KKN64303.1"/>
    </source>
</evidence>
<comment type="caution">
    <text evidence="1">The sequence shown here is derived from an EMBL/GenBank/DDBJ whole genome shotgun (WGS) entry which is preliminary data.</text>
</comment>
<sequence length="107" mass="12403">MFNDDKYKIYEADRVAAYIFKKMLEKYDSTDLISATISGYGYESLERFHGLRLERNTLKEIYGKVNGRDLIEASVLIIIDGKDLMIKNFVGYFLEVANLKDFLLTSL</sequence>
<reference evidence="1" key="1">
    <citation type="journal article" date="2015" name="Nature">
        <title>Complex archaea that bridge the gap between prokaryotes and eukaryotes.</title>
        <authorList>
            <person name="Spang A."/>
            <person name="Saw J.H."/>
            <person name="Jorgensen S.L."/>
            <person name="Zaremba-Niedzwiedzka K."/>
            <person name="Martijn J."/>
            <person name="Lind A.E."/>
            <person name="van Eijk R."/>
            <person name="Schleper C."/>
            <person name="Guy L."/>
            <person name="Ettema T.J."/>
        </authorList>
    </citation>
    <scope>NUCLEOTIDE SEQUENCE</scope>
</reference>
<dbReference type="EMBL" id="LAZR01000560">
    <property type="protein sequence ID" value="KKN64303.1"/>
    <property type="molecule type" value="Genomic_DNA"/>
</dbReference>
<accession>A0A0F9VEW0</accession>
<proteinExistence type="predicted"/>
<name>A0A0F9VEW0_9ZZZZ</name>
<organism evidence="1">
    <name type="scientific">marine sediment metagenome</name>
    <dbReference type="NCBI Taxonomy" id="412755"/>
    <lineage>
        <taxon>unclassified sequences</taxon>
        <taxon>metagenomes</taxon>
        <taxon>ecological metagenomes</taxon>
    </lineage>
</organism>
<gene>
    <name evidence="1" type="ORF">LCGC14_0493060</name>
</gene>
<dbReference type="AlphaFoldDB" id="A0A0F9VEW0"/>